<dbReference type="NCBIfam" id="NF002769">
    <property type="entry name" value="PRK02853.1"/>
    <property type="match status" value="1"/>
</dbReference>
<evidence type="ECO:0000313" key="3">
    <source>
        <dbReference type="Proteomes" id="UP000001989"/>
    </source>
</evidence>
<dbReference type="EMBL" id="CP000699">
    <property type="protein sequence ID" value="ABQ70396.1"/>
    <property type="molecule type" value="Genomic_DNA"/>
</dbReference>
<dbReference type="InterPro" id="IPR008321">
    <property type="entry name" value="UCP032146"/>
</dbReference>
<dbReference type="Proteomes" id="UP000001989">
    <property type="component" value="Chromosome"/>
</dbReference>
<organism evidence="2 3">
    <name type="scientific">Rhizorhabdus wittichii (strain DSM 6014 / CCUG 31198 / JCM 15750 / NBRC 105917 / EY 4224 / RW1)</name>
    <name type="common">Sphingomonas wittichii</name>
    <dbReference type="NCBI Taxonomy" id="392499"/>
    <lineage>
        <taxon>Bacteria</taxon>
        <taxon>Pseudomonadati</taxon>
        <taxon>Pseudomonadota</taxon>
        <taxon>Alphaproteobacteria</taxon>
        <taxon>Sphingomonadales</taxon>
        <taxon>Sphingomonadaceae</taxon>
        <taxon>Rhizorhabdus</taxon>
    </lineage>
</organism>
<protein>
    <recommendedName>
        <fullName evidence="1">UPF0262 protein Swit_4052</fullName>
    </recommendedName>
</protein>
<dbReference type="KEGG" id="swi:Swit_4052"/>
<proteinExistence type="inferred from homology"/>
<dbReference type="Pfam" id="PF06793">
    <property type="entry name" value="UPF0262"/>
    <property type="match status" value="1"/>
</dbReference>
<dbReference type="PIRSF" id="PIRSF032146">
    <property type="entry name" value="UCP032146"/>
    <property type="match status" value="1"/>
</dbReference>
<reference evidence="2 3" key="1">
    <citation type="journal article" date="2010" name="J. Bacteriol.">
        <title>Genome sequence of the dioxin-mineralizing bacterium Sphingomonas wittichii RW1.</title>
        <authorList>
            <person name="Miller T.R."/>
            <person name="Delcher A.L."/>
            <person name="Salzberg S.L."/>
            <person name="Saunders E."/>
            <person name="Detter J.C."/>
            <person name="Halden R.U."/>
        </authorList>
    </citation>
    <scope>NUCLEOTIDE SEQUENCE [LARGE SCALE GENOMIC DNA]</scope>
    <source>
        <strain evidence="3">DSM 6014 / CCUG 31198 / JCM 15750 / NBRC 105917 / EY 4224 / RW1</strain>
    </source>
</reference>
<dbReference type="HAMAP" id="MF_00678">
    <property type="entry name" value="UPF0262"/>
    <property type="match status" value="1"/>
</dbReference>
<keyword evidence="3" id="KW-1185">Reference proteome</keyword>
<evidence type="ECO:0000256" key="1">
    <source>
        <dbReference type="HAMAP-Rule" id="MF_00678"/>
    </source>
</evidence>
<accession>A0A9J9HEV8</accession>
<sequence length="183" mass="20738">MQTPQGSACFTLPSGSAKAKAETMSDPRIIAIDLDEKTIIWRNADVEQERRVAIFDLLEGNHFKPLRAYPQDYAGPYRVKLRVEEGRLAIDVHADSSDLLETLVLGLASFRRPIKDYFAICDSYFQAIRTSTAQQIETVDMARRGIHNDAAQLLKERLEGKIEVDFDTARRLFTLICVLHIRG</sequence>
<dbReference type="AlphaFoldDB" id="A0A9J9HEV8"/>
<name>A0A9J9HEV8_RHIWR</name>
<comment type="similarity">
    <text evidence="1">Belongs to the UPF0262 family.</text>
</comment>
<evidence type="ECO:0000313" key="2">
    <source>
        <dbReference type="EMBL" id="ABQ70396.1"/>
    </source>
</evidence>
<gene>
    <name evidence="2" type="ordered locus">Swit_4052</name>
</gene>